<evidence type="ECO:0000256" key="5">
    <source>
        <dbReference type="ARBA" id="ARBA00023136"/>
    </source>
</evidence>
<dbReference type="Proteomes" id="UP000245119">
    <property type="component" value="Linkage Group LG12"/>
</dbReference>
<feature type="compositionally biased region" description="Polar residues" evidence="7">
    <location>
        <begin position="137"/>
        <end position="149"/>
    </location>
</feature>
<evidence type="ECO:0000256" key="4">
    <source>
        <dbReference type="ARBA" id="ARBA00022989"/>
    </source>
</evidence>
<dbReference type="Gene3D" id="1.20.1070.10">
    <property type="entry name" value="Rhodopsin 7-helix transmembrane proteins"/>
    <property type="match status" value="1"/>
</dbReference>
<dbReference type="PROSITE" id="PS50262">
    <property type="entry name" value="G_PROTEIN_RECEP_F1_2"/>
    <property type="match status" value="1"/>
</dbReference>
<dbReference type="GO" id="GO:0004930">
    <property type="term" value="F:G protein-coupled receptor activity"/>
    <property type="evidence" value="ECO:0007669"/>
    <property type="project" value="InterPro"/>
</dbReference>
<dbReference type="InterPro" id="IPR017452">
    <property type="entry name" value="GPCR_Rhodpsn_7TM"/>
</dbReference>
<evidence type="ECO:0000313" key="10">
    <source>
        <dbReference type="EMBL" id="PVD21325.1"/>
    </source>
</evidence>
<dbReference type="EMBL" id="PZQS01000012">
    <property type="protein sequence ID" value="PVD21325.1"/>
    <property type="molecule type" value="Genomic_DNA"/>
</dbReference>
<feature type="transmembrane region" description="Helical" evidence="8">
    <location>
        <begin position="36"/>
        <end position="56"/>
    </location>
</feature>
<feature type="domain" description="G-protein coupled receptors family 1 profile" evidence="9">
    <location>
        <begin position="13"/>
        <end position="267"/>
    </location>
</feature>
<keyword evidence="2" id="KW-1003">Cell membrane</keyword>
<comment type="subcellular location">
    <subcellularLocation>
        <location evidence="1">Cell membrane</location>
        <topology evidence="1">Multi-pass membrane protein</topology>
    </subcellularLocation>
</comment>
<comment type="caution">
    <text evidence="10">The sequence shown here is derived from an EMBL/GenBank/DDBJ whole genome shotgun (WGS) entry which is preliminary data.</text>
</comment>
<protein>
    <recommendedName>
        <fullName evidence="9">G-protein coupled receptors family 1 profile domain-containing protein</fullName>
    </recommendedName>
</protein>
<evidence type="ECO:0000259" key="9">
    <source>
        <dbReference type="PROSITE" id="PS50262"/>
    </source>
</evidence>
<sequence length="317" mass="35395">MFDMPIASKLWPVAFDRYFRICKLGQQFSVQKAKCLCTMAILLGVLTSWPSCLLFGRKTVNLHRSPLRHETLVASDCSTDDSMRGTIYPTIYYLFLFSLFFLTIAFFAVLYTRIGVAIWRRKRKTIGSKILTKANSQVRQSDQTSTELSSEAEATGSSHKNSHHPPILTTGTLPRGTGGKGSPKTKEPEPEVVQPNKKTQIRVGKTTTVLFAVTLAYILSFLPYLVVMILRSTIKDFEGRLSPVGEVAYKFCVKSFFINNAINPLIYSFLNAGFRKDARQTLKKMFHNCFCRCVCCGACCCGDPGDDLDVPHSPVAV</sequence>
<keyword evidence="4 8" id="KW-1133">Transmembrane helix</keyword>
<feature type="transmembrane region" description="Helical" evidence="8">
    <location>
        <begin position="91"/>
        <end position="114"/>
    </location>
</feature>
<dbReference type="SUPFAM" id="SSF81321">
    <property type="entry name" value="Family A G protein-coupled receptor-like"/>
    <property type="match status" value="1"/>
</dbReference>
<dbReference type="Pfam" id="PF00001">
    <property type="entry name" value="7tm_1"/>
    <property type="match status" value="1"/>
</dbReference>
<proteinExistence type="predicted"/>
<evidence type="ECO:0000256" key="1">
    <source>
        <dbReference type="ARBA" id="ARBA00004651"/>
    </source>
</evidence>
<dbReference type="PANTHER" id="PTHR24241">
    <property type="entry name" value="NEUROPEPTIDE RECEPTOR-RELATED G-PROTEIN COUPLED RECEPTOR"/>
    <property type="match status" value="1"/>
</dbReference>
<name>A0A2T7NJI0_POMCA</name>
<dbReference type="CDD" id="cd00637">
    <property type="entry name" value="7tm_classA_rhodopsin-like"/>
    <property type="match status" value="1"/>
</dbReference>
<keyword evidence="6" id="KW-0675">Receptor</keyword>
<dbReference type="GO" id="GO:0005886">
    <property type="term" value="C:plasma membrane"/>
    <property type="evidence" value="ECO:0007669"/>
    <property type="project" value="UniProtKB-SubCell"/>
</dbReference>
<evidence type="ECO:0000256" key="7">
    <source>
        <dbReference type="SAM" id="MobiDB-lite"/>
    </source>
</evidence>
<keyword evidence="5 8" id="KW-0472">Membrane</keyword>
<dbReference type="PRINTS" id="PR00237">
    <property type="entry name" value="GPCRRHODOPSN"/>
</dbReference>
<dbReference type="OrthoDB" id="5969463at2759"/>
<keyword evidence="3 8" id="KW-0812">Transmembrane</keyword>
<feature type="region of interest" description="Disordered" evidence="7">
    <location>
        <begin position="137"/>
        <end position="198"/>
    </location>
</feature>
<keyword evidence="11" id="KW-1185">Reference proteome</keyword>
<evidence type="ECO:0000256" key="8">
    <source>
        <dbReference type="SAM" id="Phobius"/>
    </source>
</evidence>
<dbReference type="AlphaFoldDB" id="A0A2T7NJI0"/>
<dbReference type="InterPro" id="IPR000276">
    <property type="entry name" value="GPCR_Rhodpsn"/>
</dbReference>
<evidence type="ECO:0000256" key="2">
    <source>
        <dbReference type="ARBA" id="ARBA00022475"/>
    </source>
</evidence>
<evidence type="ECO:0000256" key="3">
    <source>
        <dbReference type="ARBA" id="ARBA00022692"/>
    </source>
</evidence>
<organism evidence="10 11">
    <name type="scientific">Pomacea canaliculata</name>
    <name type="common">Golden apple snail</name>
    <dbReference type="NCBI Taxonomy" id="400727"/>
    <lineage>
        <taxon>Eukaryota</taxon>
        <taxon>Metazoa</taxon>
        <taxon>Spiralia</taxon>
        <taxon>Lophotrochozoa</taxon>
        <taxon>Mollusca</taxon>
        <taxon>Gastropoda</taxon>
        <taxon>Caenogastropoda</taxon>
        <taxon>Architaenioglossa</taxon>
        <taxon>Ampullarioidea</taxon>
        <taxon>Ampullariidae</taxon>
        <taxon>Pomacea</taxon>
    </lineage>
</organism>
<gene>
    <name evidence="10" type="ORF">C0Q70_19498</name>
</gene>
<accession>A0A2T7NJI0</accession>
<evidence type="ECO:0000313" key="11">
    <source>
        <dbReference type="Proteomes" id="UP000245119"/>
    </source>
</evidence>
<feature type="transmembrane region" description="Helical" evidence="8">
    <location>
        <begin position="207"/>
        <end position="227"/>
    </location>
</feature>
<evidence type="ECO:0000256" key="6">
    <source>
        <dbReference type="ARBA" id="ARBA00023170"/>
    </source>
</evidence>
<reference evidence="10 11" key="1">
    <citation type="submission" date="2018-04" db="EMBL/GenBank/DDBJ databases">
        <title>The genome of golden apple snail Pomacea canaliculata provides insight into stress tolerance and invasive adaptation.</title>
        <authorList>
            <person name="Liu C."/>
            <person name="Liu B."/>
            <person name="Ren Y."/>
            <person name="Zhang Y."/>
            <person name="Wang H."/>
            <person name="Li S."/>
            <person name="Jiang F."/>
            <person name="Yin L."/>
            <person name="Zhang G."/>
            <person name="Qian W."/>
            <person name="Fan W."/>
        </authorList>
    </citation>
    <scope>NUCLEOTIDE SEQUENCE [LARGE SCALE GENOMIC DNA]</scope>
    <source>
        <strain evidence="10">SZHN2017</strain>
        <tissue evidence="10">Muscle</tissue>
    </source>
</reference>